<dbReference type="AlphaFoldDB" id="A0A9W8MUN2"/>
<protein>
    <submittedName>
        <fullName evidence="2">Uncharacterized protein</fullName>
    </submittedName>
</protein>
<dbReference type="EMBL" id="JANKHO010000986">
    <property type="protein sequence ID" value="KAJ3504604.1"/>
    <property type="molecule type" value="Genomic_DNA"/>
</dbReference>
<dbReference type="PANTHER" id="PTHR34409">
    <property type="entry name" value="SET DOMAIN-CONTAINING PROTEIN"/>
    <property type="match status" value="1"/>
</dbReference>
<feature type="compositionally biased region" description="Basic and acidic residues" evidence="1">
    <location>
        <begin position="42"/>
        <end position="88"/>
    </location>
</feature>
<evidence type="ECO:0000313" key="2">
    <source>
        <dbReference type="EMBL" id="KAJ3504604.1"/>
    </source>
</evidence>
<comment type="caution">
    <text evidence="2">The sequence shown here is derived from an EMBL/GenBank/DDBJ whole genome shotgun (WGS) entry which is preliminary data.</text>
</comment>
<dbReference type="Proteomes" id="UP001148786">
    <property type="component" value="Unassembled WGS sequence"/>
</dbReference>
<accession>A0A9W8MUN2</accession>
<dbReference type="OrthoDB" id="99432at2759"/>
<proteinExistence type="predicted"/>
<gene>
    <name evidence="2" type="ORF">NLJ89_g7852</name>
</gene>
<sequence length="309" mass="35147">MPVDQAAYPVQQPPTNQADVDSNSDDMPASILQETKKKKQPAKKDSKGKERAIEKTVEKTTERKKTKKESKEPKEPKEDREGEKDNRRGRAIGSKNYRVEEEVLPVNLMASYLPIGQTGWQKIEEDYEKGQEKIKDGSGPREWRALKQKFKALYKKASKKPTGDAERPPFYIQILEVEAAISERSGTKAMDDSGKIYLDDDQLIEISDEDSDDNSDNKKQPKKILKDEKSKDDKPKDDKSKDKKLLVKAYQTGVTGVENKTKRTRANPAADAISTIGSFFDADKVREREDARYLQTVQLTQSNFMLEEN</sequence>
<evidence type="ECO:0000313" key="3">
    <source>
        <dbReference type="Proteomes" id="UP001148786"/>
    </source>
</evidence>
<organism evidence="2 3">
    <name type="scientific">Agrocybe chaxingu</name>
    <dbReference type="NCBI Taxonomy" id="84603"/>
    <lineage>
        <taxon>Eukaryota</taxon>
        <taxon>Fungi</taxon>
        <taxon>Dikarya</taxon>
        <taxon>Basidiomycota</taxon>
        <taxon>Agaricomycotina</taxon>
        <taxon>Agaricomycetes</taxon>
        <taxon>Agaricomycetidae</taxon>
        <taxon>Agaricales</taxon>
        <taxon>Agaricineae</taxon>
        <taxon>Strophariaceae</taxon>
        <taxon>Agrocybe</taxon>
    </lineage>
</organism>
<evidence type="ECO:0000256" key="1">
    <source>
        <dbReference type="SAM" id="MobiDB-lite"/>
    </source>
</evidence>
<reference evidence="2" key="1">
    <citation type="submission" date="2022-07" db="EMBL/GenBank/DDBJ databases">
        <title>Genome Sequence of Agrocybe chaxingu.</title>
        <authorList>
            <person name="Buettner E."/>
        </authorList>
    </citation>
    <scope>NUCLEOTIDE SEQUENCE</scope>
    <source>
        <strain evidence="2">MP-N11</strain>
    </source>
</reference>
<feature type="region of interest" description="Disordered" evidence="1">
    <location>
        <begin position="206"/>
        <end position="245"/>
    </location>
</feature>
<feature type="region of interest" description="Disordered" evidence="1">
    <location>
        <begin position="1"/>
        <end position="96"/>
    </location>
</feature>
<dbReference type="PANTHER" id="PTHR34409:SF1">
    <property type="entry name" value="MYB-LIKE DOMAIN-CONTAINING PROTEIN"/>
    <property type="match status" value="1"/>
</dbReference>
<feature type="compositionally biased region" description="Basic and acidic residues" evidence="1">
    <location>
        <begin position="215"/>
        <end position="245"/>
    </location>
</feature>
<name>A0A9W8MUN2_9AGAR</name>
<keyword evidence="3" id="KW-1185">Reference proteome</keyword>